<accession>A0AAE0BU85</accession>
<keyword evidence="7" id="KW-0804">Transcription</keyword>
<dbReference type="Pfam" id="PF05699">
    <property type="entry name" value="Dimer_Tnp_hAT"/>
    <property type="match status" value="1"/>
</dbReference>
<dbReference type="AlphaFoldDB" id="A0AAE0BU85"/>
<dbReference type="GO" id="GO:0008270">
    <property type="term" value="F:zinc ion binding"/>
    <property type="evidence" value="ECO:0007669"/>
    <property type="project" value="UniProtKB-KW"/>
</dbReference>
<evidence type="ECO:0008006" key="15">
    <source>
        <dbReference type="Google" id="ProtNLM"/>
    </source>
</evidence>
<feature type="region of interest" description="Disordered" evidence="10">
    <location>
        <begin position="640"/>
        <end position="662"/>
    </location>
</feature>
<reference evidence="13 14" key="1">
    <citation type="journal article" date="2015" name="Genome Biol. Evol.">
        <title>Comparative Genomics of a Bacterivorous Green Alga Reveals Evolutionary Causalities and Consequences of Phago-Mixotrophic Mode of Nutrition.</title>
        <authorList>
            <person name="Burns J.A."/>
            <person name="Paasch A."/>
            <person name="Narechania A."/>
            <person name="Kim E."/>
        </authorList>
    </citation>
    <scope>NUCLEOTIDE SEQUENCE [LARGE SCALE GENOMIC DNA]</scope>
    <source>
        <strain evidence="13 14">PLY_AMNH</strain>
    </source>
</reference>
<dbReference type="PROSITE" id="PS50013">
    <property type="entry name" value="CHROMO_2"/>
    <property type="match status" value="1"/>
</dbReference>
<evidence type="ECO:0000256" key="1">
    <source>
        <dbReference type="ARBA" id="ARBA00004123"/>
    </source>
</evidence>
<feature type="domain" description="Chromo" evidence="11">
    <location>
        <begin position="15"/>
        <end position="74"/>
    </location>
</feature>
<keyword evidence="14" id="KW-1185">Reference proteome</keyword>
<evidence type="ECO:0000256" key="3">
    <source>
        <dbReference type="ARBA" id="ARBA00022771"/>
    </source>
</evidence>
<keyword evidence="8" id="KW-0539">Nucleus</keyword>
<dbReference type="SMART" id="SM00614">
    <property type="entry name" value="ZnF_BED"/>
    <property type="match status" value="1"/>
</dbReference>
<evidence type="ECO:0000256" key="7">
    <source>
        <dbReference type="ARBA" id="ARBA00023163"/>
    </source>
</evidence>
<dbReference type="CDD" id="cd00024">
    <property type="entry name" value="CD_CSD"/>
    <property type="match status" value="1"/>
</dbReference>
<evidence type="ECO:0000259" key="11">
    <source>
        <dbReference type="PROSITE" id="PS50013"/>
    </source>
</evidence>
<feature type="compositionally biased region" description="Acidic residues" evidence="10">
    <location>
        <begin position="88"/>
        <end position="97"/>
    </location>
</feature>
<dbReference type="InterPro" id="IPR052035">
    <property type="entry name" value="ZnF_BED_domain_contain"/>
</dbReference>
<keyword evidence="6" id="KW-0238">DNA-binding</keyword>
<evidence type="ECO:0000313" key="14">
    <source>
        <dbReference type="Proteomes" id="UP001190700"/>
    </source>
</evidence>
<keyword evidence="5" id="KW-0805">Transcription regulation</keyword>
<dbReference type="GO" id="GO:0046983">
    <property type="term" value="F:protein dimerization activity"/>
    <property type="evidence" value="ECO:0007669"/>
    <property type="project" value="InterPro"/>
</dbReference>
<dbReference type="Proteomes" id="UP001190700">
    <property type="component" value="Unassembled WGS sequence"/>
</dbReference>
<proteinExistence type="predicted"/>
<evidence type="ECO:0000256" key="10">
    <source>
        <dbReference type="SAM" id="MobiDB-lite"/>
    </source>
</evidence>
<evidence type="ECO:0000259" key="12">
    <source>
        <dbReference type="PROSITE" id="PS50808"/>
    </source>
</evidence>
<dbReference type="PROSITE" id="PS50808">
    <property type="entry name" value="ZF_BED"/>
    <property type="match status" value="1"/>
</dbReference>
<dbReference type="InterPro" id="IPR016197">
    <property type="entry name" value="Chromo-like_dom_sf"/>
</dbReference>
<evidence type="ECO:0000256" key="5">
    <source>
        <dbReference type="ARBA" id="ARBA00023015"/>
    </source>
</evidence>
<dbReference type="InterPro" id="IPR023780">
    <property type="entry name" value="Chromo_domain"/>
</dbReference>
<organism evidence="13 14">
    <name type="scientific">Cymbomonas tetramitiformis</name>
    <dbReference type="NCBI Taxonomy" id="36881"/>
    <lineage>
        <taxon>Eukaryota</taxon>
        <taxon>Viridiplantae</taxon>
        <taxon>Chlorophyta</taxon>
        <taxon>Pyramimonadophyceae</taxon>
        <taxon>Pyramimonadales</taxon>
        <taxon>Pyramimonadaceae</taxon>
        <taxon>Cymbomonas</taxon>
    </lineage>
</organism>
<evidence type="ECO:0000313" key="13">
    <source>
        <dbReference type="EMBL" id="KAK3242891.1"/>
    </source>
</evidence>
<comment type="caution">
    <text evidence="13">The sequence shown here is derived from an EMBL/GenBank/DDBJ whole genome shotgun (WGS) entry which is preliminary data.</text>
</comment>
<dbReference type="GO" id="GO:0003677">
    <property type="term" value="F:DNA binding"/>
    <property type="evidence" value="ECO:0007669"/>
    <property type="project" value="UniProtKB-KW"/>
</dbReference>
<feature type="compositionally biased region" description="Low complexity" evidence="10">
    <location>
        <begin position="650"/>
        <end position="662"/>
    </location>
</feature>
<sequence length="779" mass="86662">MAHPYDIAGSDENDYQVKEIRAHRKCYGVDQYLIAWEGLDTQHDTWEPVENLPGSEADIDEFLKQKTQEAEAAEALAAASKRKRLEDGPGEDEEDADATAGDSGEGNLEDAKNGKTKRRALVWDYFWVIKDEAGRVVQVVCKLCGPNSTAIPYCGNTSNLRSHVSHVHQDAYCKMCIAEKKAAGENVVSLTSATGGGYSETSAGTIEAMLPQVSSERRDELHKMFALWIVRRRRPLKICETDTELRDIFDYIFQGAYKPPSYKLVTQKILDLSAAARIRTQVEIAVVLADGVLVSIAGDIWSEGGISLFGILAYWIDADFNLQERLLGAIPFSDVRHTGSEILTATKKACAVLGLGVYDDNSDTVKDFVHCTASDSASNIVSGWEEFDGHECNCHILALCVLVYLKSYGVKEVFKKLRGMTAHFSHSIIGVKLLHSCQEKNDLAQTCPPKDNDTRTGWGGAFKQSAWYRVQQEAIRMYDVDHPRKAANAAANPDGSVYKDHKLVDIQWDIVNESVYILNLTTECINLLQGTDYCTSNLVLPLVGSLVNKLLKTTPVKFEKAVREISNEAVIKAREELYQEVCRRYFNNLMECKLEDFCVATFLDPRYKNFDFKNVDRWNKGTLTVQKAQGWARSAWRSNFRPKEQDPSHVPTAVAPTQPAARANTAKKCTVASFLDSDSEDDEPVVQGSGSAEQVVQEDEFEKYLAMPVAKKDTDPIVWWGTNIKTLPNLGRMARQFLAAPASTAGVERAFSACTQMHSDLRKSLKEGTIEHSLMAAMN</sequence>
<evidence type="ECO:0000256" key="2">
    <source>
        <dbReference type="ARBA" id="ARBA00022723"/>
    </source>
</evidence>
<keyword evidence="3 9" id="KW-0863">Zinc-finger</keyword>
<dbReference type="InterPro" id="IPR003656">
    <property type="entry name" value="Znf_BED"/>
</dbReference>
<dbReference type="SUPFAM" id="SSF54160">
    <property type="entry name" value="Chromo domain-like"/>
    <property type="match status" value="1"/>
</dbReference>
<dbReference type="SUPFAM" id="SSF57667">
    <property type="entry name" value="beta-beta-alpha zinc fingers"/>
    <property type="match status" value="1"/>
</dbReference>
<dbReference type="PANTHER" id="PTHR46481:SF10">
    <property type="entry name" value="ZINC FINGER BED DOMAIN-CONTAINING PROTEIN 39"/>
    <property type="match status" value="1"/>
</dbReference>
<keyword evidence="2" id="KW-0479">Metal-binding</keyword>
<dbReference type="GO" id="GO:0005634">
    <property type="term" value="C:nucleus"/>
    <property type="evidence" value="ECO:0007669"/>
    <property type="project" value="UniProtKB-SubCell"/>
</dbReference>
<protein>
    <recommendedName>
        <fullName evidence="15">Chromo domain-containing protein</fullName>
    </recommendedName>
</protein>
<evidence type="ECO:0000256" key="9">
    <source>
        <dbReference type="PROSITE-ProRule" id="PRU00027"/>
    </source>
</evidence>
<feature type="region of interest" description="Disordered" evidence="10">
    <location>
        <begin position="75"/>
        <end position="113"/>
    </location>
</feature>
<evidence type="ECO:0000256" key="6">
    <source>
        <dbReference type="ARBA" id="ARBA00023125"/>
    </source>
</evidence>
<evidence type="ECO:0000256" key="4">
    <source>
        <dbReference type="ARBA" id="ARBA00022833"/>
    </source>
</evidence>
<dbReference type="SMART" id="SM00298">
    <property type="entry name" value="CHROMO"/>
    <property type="match status" value="1"/>
</dbReference>
<dbReference type="EMBL" id="LGRX02033106">
    <property type="protein sequence ID" value="KAK3242891.1"/>
    <property type="molecule type" value="Genomic_DNA"/>
</dbReference>
<evidence type="ECO:0000256" key="8">
    <source>
        <dbReference type="ARBA" id="ARBA00023242"/>
    </source>
</evidence>
<dbReference type="Pfam" id="PF00385">
    <property type="entry name" value="Chromo"/>
    <property type="match status" value="1"/>
</dbReference>
<gene>
    <name evidence="13" type="ORF">CYMTET_47434</name>
</gene>
<dbReference type="Gene3D" id="2.40.50.40">
    <property type="match status" value="1"/>
</dbReference>
<dbReference type="SUPFAM" id="SSF53098">
    <property type="entry name" value="Ribonuclease H-like"/>
    <property type="match status" value="1"/>
</dbReference>
<dbReference type="InterPro" id="IPR008906">
    <property type="entry name" value="HATC_C_dom"/>
</dbReference>
<comment type="subcellular location">
    <subcellularLocation>
        <location evidence="1">Nucleus</location>
    </subcellularLocation>
</comment>
<dbReference type="GO" id="GO:0009791">
    <property type="term" value="P:post-embryonic development"/>
    <property type="evidence" value="ECO:0007669"/>
    <property type="project" value="UniProtKB-ARBA"/>
</dbReference>
<dbReference type="PANTHER" id="PTHR46481">
    <property type="entry name" value="ZINC FINGER BED DOMAIN-CONTAINING PROTEIN 4"/>
    <property type="match status" value="1"/>
</dbReference>
<name>A0AAE0BU85_9CHLO</name>
<dbReference type="InterPro" id="IPR036236">
    <property type="entry name" value="Znf_C2H2_sf"/>
</dbReference>
<dbReference type="InterPro" id="IPR000953">
    <property type="entry name" value="Chromo/chromo_shadow_dom"/>
</dbReference>
<feature type="domain" description="BED-type" evidence="12">
    <location>
        <begin position="117"/>
        <end position="175"/>
    </location>
</feature>
<keyword evidence="4" id="KW-0862">Zinc</keyword>
<dbReference type="InterPro" id="IPR012337">
    <property type="entry name" value="RNaseH-like_sf"/>
</dbReference>